<keyword evidence="5 6" id="KW-0238">DNA-binding</keyword>
<dbReference type="AlphaFoldDB" id="A0A921Z9A6"/>
<accession>A0A921Z9A6</accession>
<proteinExistence type="predicted"/>
<comment type="cofactor">
    <cofactor evidence="1">
        <name>a divalent metal cation</name>
        <dbReference type="ChEBI" id="CHEBI:60240"/>
    </cofactor>
</comment>
<evidence type="ECO:0000256" key="2">
    <source>
        <dbReference type="ARBA" id="ARBA00022723"/>
    </source>
</evidence>
<dbReference type="GO" id="GO:0003677">
    <property type="term" value="F:DNA binding"/>
    <property type="evidence" value="ECO:0007669"/>
    <property type="project" value="UniProtKB-UniRule"/>
</dbReference>
<protein>
    <recommendedName>
        <fullName evidence="7">THAP-type domain-containing protein</fullName>
    </recommendedName>
</protein>
<dbReference type="Pfam" id="PF05485">
    <property type="entry name" value="THAP"/>
    <property type="match status" value="1"/>
</dbReference>
<feature type="domain" description="THAP-type" evidence="7">
    <location>
        <begin position="1"/>
        <end position="96"/>
    </location>
</feature>
<dbReference type="SUPFAM" id="SSF57716">
    <property type="entry name" value="Glucocorticoid receptor-like (DNA-binding domain)"/>
    <property type="match status" value="1"/>
</dbReference>
<evidence type="ECO:0000256" key="1">
    <source>
        <dbReference type="ARBA" id="ARBA00001968"/>
    </source>
</evidence>
<sequence>MERKNYQRCMVPHCINTSVTTPKKIFINVPRNAELRRSWLRLAGRHDASQISTSSPIYFCEDHFDLPNDMENYTQYKIMGSVKKIRMKTGCLPSKFICGTDKKRSASPSPPHVNKCRKLNVIKETDESTLVIPAVNVTTPFDVSMQASSNTLDNCSSKEKAVQRCLIAKQHKAVQAYVQTKFVRSKNTQTIFKVRDAQTSPKVCAVSIALSPFKIEKVYKERPSTSGYSKKIFIQEEKSDSDASIHAVPQCQEPSPSSSILSVLPKLSSDCSSLNEEDAKIRKENDYKLALSCTLLKIEKNPRFYIGVPEGLYFLIDLLTKHTKIQRHHILLCLKKIRLDTKFTELADEFGMSTSYASKIFLKNIPILAYFFRSFLVRLNRNNLKMNLPMAFRHHYNKVTCIIDAFEIEIQKPSKSLQQALSWSEYKKANTIKYLISSTPDGAVNFVSQGFGGRISDTLLVERSKFLEQLSSGNCVLADRGFKNIDCILSQQGCHLIRPPSVSSTLKPSK</sequence>
<evidence type="ECO:0000256" key="5">
    <source>
        <dbReference type="ARBA" id="ARBA00023125"/>
    </source>
</evidence>
<keyword evidence="2" id="KW-0479">Metal-binding</keyword>
<dbReference type="Pfam" id="PF13359">
    <property type="entry name" value="DDE_Tnp_4"/>
    <property type="match status" value="1"/>
</dbReference>
<reference evidence="8" key="1">
    <citation type="journal article" date="2016" name="Insect Biochem. Mol. Biol.">
        <title>Multifaceted biological insights from a draft genome sequence of the tobacco hornworm moth, Manduca sexta.</title>
        <authorList>
            <person name="Kanost M.R."/>
            <person name="Arrese E.L."/>
            <person name="Cao X."/>
            <person name="Chen Y.R."/>
            <person name="Chellapilla S."/>
            <person name="Goldsmith M.R."/>
            <person name="Grosse-Wilde E."/>
            <person name="Heckel D.G."/>
            <person name="Herndon N."/>
            <person name="Jiang H."/>
            <person name="Papanicolaou A."/>
            <person name="Qu J."/>
            <person name="Soulages J.L."/>
            <person name="Vogel H."/>
            <person name="Walters J."/>
            <person name="Waterhouse R.M."/>
            <person name="Ahn S.J."/>
            <person name="Almeida F.C."/>
            <person name="An C."/>
            <person name="Aqrawi P."/>
            <person name="Bretschneider A."/>
            <person name="Bryant W.B."/>
            <person name="Bucks S."/>
            <person name="Chao H."/>
            <person name="Chevignon G."/>
            <person name="Christen J.M."/>
            <person name="Clarke D.F."/>
            <person name="Dittmer N.T."/>
            <person name="Ferguson L.C.F."/>
            <person name="Garavelou S."/>
            <person name="Gordon K.H.J."/>
            <person name="Gunaratna R.T."/>
            <person name="Han Y."/>
            <person name="Hauser F."/>
            <person name="He Y."/>
            <person name="Heidel-Fischer H."/>
            <person name="Hirsh A."/>
            <person name="Hu Y."/>
            <person name="Jiang H."/>
            <person name="Kalra D."/>
            <person name="Klinner C."/>
            <person name="Konig C."/>
            <person name="Kovar C."/>
            <person name="Kroll A.R."/>
            <person name="Kuwar S.S."/>
            <person name="Lee S.L."/>
            <person name="Lehman R."/>
            <person name="Li K."/>
            <person name="Li Z."/>
            <person name="Liang H."/>
            <person name="Lovelace S."/>
            <person name="Lu Z."/>
            <person name="Mansfield J.H."/>
            <person name="McCulloch K.J."/>
            <person name="Mathew T."/>
            <person name="Morton B."/>
            <person name="Muzny D.M."/>
            <person name="Neunemann D."/>
            <person name="Ongeri F."/>
            <person name="Pauchet Y."/>
            <person name="Pu L.L."/>
            <person name="Pyrousis I."/>
            <person name="Rao X.J."/>
            <person name="Redding A."/>
            <person name="Roesel C."/>
            <person name="Sanchez-Gracia A."/>
            <person name="Schaack S."/>
            <person name="Shukla A."/>
            <person name="Tetreau G."/>
            <person name="Wang Y."/>
            <person name="Xiong G.H."/>
            <person name="Traut W."/>
            <person name="Walsh T.K."/>
            <person name="Worley K.C."/>
            <person name="Wu D."/>
            <person name="Wu W."/>
            <person name="Wu Y.Q."/>
            <person name="Zhang X."/>
            <person name="Zou Z."/>
            <person name="Zucker H."/>
            <person name="Briscoe A.D."/>
            <person name="Burmester T."/>
            <person name="Clem R.J."/>
            <person name="Feyereisen R."/>
            <person name="Grimmelikhuijzen C.J.P."/>
            <person name="Hamodrakas S.J."/>
            <person name="Hansson B.S."/>
            <person name="Huguet E."/>
            <person name="Jermiin L.S."/>
            <person name="Lan Q."/>
            <person name="Lehman H.K."/>
            <person name="Lorenzen M."/>
            <person name="Merzendorfer H."/>
            <person name="Michalopoulos I."/>
            <person name="Morton D.B."/>
            <person name="Muthukrishnan S."/>
            <person name="Oakeshott J.G."/>
            <person name="Palmer W."/>
            <person name="Park Y."/>
            <person name="Passarelli A.L."/>
            <person name="Rozas J."/>
            <person name="Schwartz L.M."/>
            <person name="Smith W."/>
            <person name="Southgate A."/>
            <person name="Vilcinskas A."/>
            <person name="Vogt R."/>
            <person name="Wang P."/>
            <person name="Werren J."/>
            <person name="Yu X.Q."/>
            <person name="Zhou J.J."/>
            <person name="Brown S.J."/>
            <person name="Scherer S.E."/>
            <person name="Richards S."/>
            <person name="Blissard G.W."/>
        </authorList>
    </citation>
    <scope>NUCLEOTIDE SEQUENCE</scope>
</reference>
<gene>
    <name evidence="8" type="ORF">O3G_MSEX008145</name>
</gene>
<evidence type="ECO:0000313" key="8">
    <source>
        <dbReference type="EMBL" id="KAG6453428.1"/>
    </source>
</evidence>
<dbReference type="SMART" id="SM00980">
    <property type="entry name" value="THAP"/>
    <property type="match status" value="1"/>
</dbReference>
<organism evidence="8 9">
    <name type="scientific">Manduca sexta</name>
    <name type="common">Tobacco hawkmoth</name>
    <name type="synonym">Tobacco hornworm</name>
    <dbReference type="NCBI Taxonomy" id="7130"/>
    <lineage>
        <taxon>Eukaryota</taxon>
        <taxon>Metazoa</taxon>
        <taxon>Ecdysozoa</taxon>
        <taxon>Arthropoda</taxon>
        <taxon>Hexapoda</taxon>
        <taxon>Insecta</taxon>
        <taxon>Pterygota</taxon>
        <taxon>Neoptera</taxon>
        <taxon>Endopterygota</taxon>
        <taxon>Lepidoptera</taxon>
        <taxon>Glossata</taxon>
        <taxon>Ditrysia</taxon>
        <taxon>Bombycoidea</taxon>
        <taxon>Sphingidae</taxon>
        <taxon>Sphinginae</taxon>
        <taxon>Sphingini</taxon>
        <taxon>Manduca</taxon>
    </lineage>
</organism>
<dbReference type="InterPro" id="IPR006612">
    <property type="entry name" value="THAP_Znf"/>
</dbReference>
<dbReference type="EMBL" id="JH668444">
    <property type="protein sequence ID" value="KAG6453428.1"/>
    <property type="molecule type" value="Genomic_DNA"/>
</dbReference>
<dbReference type="InterPro" id="IPR027806">
    <property type="entry name" value="HARBI1_dom"/>
</dbReference>
<evidence type="ECO:0000256" key="3">
    <source>
        <dbReference type="ARBA" id="ARBA00022771"/>
    </source>
</evidence>
<keyword evidence="9" id="KW-1185">Reference proteome</keyword>
<evidence type="ECO:0000313" key="9">
    <source>
        <dbReference type="Proteomes" id="UP000791440"/>
    </source>
</evidence>
<dbReference type="PROSITE" id="PS50950">
    <property type="entry name" value="ZF_THAP"/>
    <property type="match status" value="1"/>
</dbReference>
<comment type="caution">
    <text evidence="8">The sequence shown here is derived from an EMBL/GenBank/DDBJ whole genome shotgun (WGS) entry which is preliminary data.</text>
</comment>
<evidence type="ECO:0000256" key="6">
    <source>
        <dbReference type="PROSITE-ProRule" id="PRU00309"/>
    </source>
</evidence>
<keyword evidence="3 6" id="KW-0863">Zinc-finger</keyword>
<dbReference type="Proteomes" id="UP000791440">
    <property type="component" value="Unassembled WGS sequence"/>
</dbReference>
<keyword evidence="4" id="KW-0862">Zinc</keyword>
<reference evidence="8" key="2">
    <citation type="submission" date="2020-12" db="EMBL/GenBank/DDBJ databases">
        <authorList>
            <person name="Kanost M."/>
        </authorList>
    </citation>
    <scope>NUCLEOTIDE SEQUENCE</scope>
</reference>
<evidence type="ECO:0000256" key="4">
    <source>
        <dbReference type="ARBA" id="ARBA00022833"/>
    </source>
</evidence>
<dbReference type="PANTHER" id="PTHR23080">
    <property type="entry name" value="THAP DOMAIN PROTEIN"/>
    <property type="match status" value="1"/>
</dbReference>
<dbReference type="GO" id="GO:0008270">
    <property type="term" value="F:zinc ion binding"/>
    <property type="evidence" value="ECO:0007669"/>
    <property type="project" value="UniProtKB-KW"/>
</dbReference>
<name>A0A921Z9A6_MANSE</name>
<evidence type="ECO:0000259" key="7">
    <source>
        <dbReference type="PROSITE" id="PS50950"/>
    </source>
</evidence>